<evidence type="ECO:0000256" key="2">
    <source>
        <dbReference type="SAM" id="Phobius"/>
    </source>
</evidence>
<comment type="caution">
    <text evidence="3">The sequence shown here is derived from an EMBL/GenBank/DDBJ whole genome shotgun (WGS) entry which is preliminary data.</text>
</comment>
<gene>
    <name evidence="3" type="ORF">M0R45_015983</name>
</gene>
<keyword evidence="4" id="KW-1185">Reference proteome</keyword>
<sequence length="250" mass="27176">MVAASGTVLGVVGARALFFLALPCSLVLSFRSFQQGERDAVKCWLRKMFMVMRWSVYLRWRCWVFELQGRRLWVIVKVTVVRSWETDMVMVKDDGYREGSMEATVAAELSPSLLLSSPPPSSHATAGNPTSLPCPALDGVPFPLPRHHKAASHLARAQLARSSSHVASSLSSPDHDAAAVCNPEPSSAPASLAAPSPQTPSPLLTNSPTATPRWTSSFEHHTKPSAMPLSHQPPFSRARAGLSRKKEENS</sequence>
<keyword evidence="2" id="KW-1133">Transmembrane helix</keyword>
<feature type="transmembrane region" description="Helical" evidence="2">
    <location>
        <begin position="6"/>
        <end position="28"/>
    </location>
</feature>
<evidence type="ECO:0000256" key="1">
    <source>
        <dbReference type="SAM" id="MobiDB-lite"/>
    </source>
</evidence>
<dbReference type="AlphaFoldDB" id="A0AAW1XTT2"/>
<proteinExistence type="predicted"/>
<protein>
    <submittedName>
        <fullName evidence="3">Uncharacterized protein</fullName>
    </submittedName>
</protein>
<evidence type="ECO:0000313" key="4">
    <source>
        <dbReference type="Proteomes" id="UP001457282"/>
    </source>
</evidence>
<evidence type="ECO:0000313" key="3">
    <source>
        <dbReference type="EMBL" id="KAK9939283.1"/>
    </source>
</evidence>
<accession>A0AAW1XTT2</accession>
<keyword evidence="2" id="KW-0472">Membrane</keyword>
<name>A0AAW1XTT2_RUBAR</name>
<dbReference type="EMBL" id="JBEDUW010000003">
    <property type="protein sequence ID" value="KAK9939283.1"/>
    <property type="molecule type" value="Genomic_DNA"/>
</dbReference>
<feature type="compositionally biased region" description="Low complexity" evidence="1">
    <location>
        <begin position="185"/>
        <end position="212"/>
    </location>
</feature>
<feature type="region of interest" description="Disordered" evidence="1">
    <location>
        <begin position="165"/>
        <end position="250"/>
    </location>
</feature>
<keyword evidence="2" id="KW-0812">Transmembrane</keyword>
<organism evidence="3 4">
    <name type="scientific">Rubus argutus</name>
    <name type="common">Southern blackberry</name>
    <dbReference type="NCBI Taxonomy" id="59490"/>
    <lineage>
        <taxon>Eukaryota</taxon>
        <taxon>Viridiplantae</taxon>
        <taxon>Streptophyta</taxon>
        <taxon>Embryophyta</taxon>
        <taxon>Tracheophyta</taxon>
        <taxon>Spermatophyta</taxon>
        <taxon>Magnoliopsida</taxon>
        <taxon>eudicotyledons</taxon>
        <taxon>Gunneridae</taxon>
        <taxon>Pentapetalae</taxon>
        <taxon>rosids</taxon>
        <taxon>fabids</taxon>
        <taxon>Rosales</taxon>
        <taxon>Rosaceae</taxon>
        <taxon>Rosoideae</taxon>
        <taxon>Rosoideae incertae sedis</taxon>
        <taxon>Rubus</taxon>
    </lineage>
</organism>
<dbReference type="Proteomes" id="UP001457282">
    <property type="component" value="Unassembled WGS sequence"/>
</dbReference>
<reference evidence="3 4" key="1">
    <citation type="journal article" date="2023" name="G3 (Bethesda)">
        <title>A chromosome-length genome assembly and annotation of blackberry (Rubus argutus, cv. 'Hillquist').</title>
        <authorList>
            <person name="Bruna T."/>
            <person name="Aryal R."/>
            <person name="Dudchenko O."/>
            <person name="Sargent D.J."/>
            <person name="Mead D."/>
            <person name="Buti M."/>
            <person name="Cavallini A."/>
            <person name="Hytonen T."/>
            <person name="Andres J."/>
            <person name="Pham M."/>
            <person name="Weisz D."/>
            <person name="Mascagni F."/>
            <person name="Usai G."/>
            <person name="Natali L."/>
            <person name="Bassil N."/>
            <person name="Fernandez G.E."/>
            <person name="Lomsadze A."/>
            <person name="Armour M."/>
            <person name="Olukolu B."/>
            <person name="Poorten T."/>
            <person name="Britton C."/>
            <person name="Davik J."/>
            <person name="Ashrafi H."/>
            <person name="Aiden E.L."/>
            <person name="Borodovsky M."/>
            <person name="Worthington M."/>
        </authorList>
    </citation>
    <scope>NUCLEOTIDE SEQUENCE [LARGE SCALE GENOMIC DNA]</scope>
    <source>
        <strain evidence="3">PI 553951</strain>
    </source>
</reference>